<dbReference type="OMA" id="GKLFQGW"/>
<evidence type="ECO:0000313" key="12">
    <source>
        <dbReference type="Proteomes" id="UP000238479"/>
    </source>
</evidence>
<feature type="compositionally biased region" description="Acidic residues" evidence="9">
    <location>
        <begin position="144"/>
        <end position="153"/>
    </location>
</feature>
<keyword evidence="12" id="KW-1185">Reference proteome</keyword>
<dbReference type="GO" id="GO:0016887">
    <property type="term" value="F:ATP hydrolysis activity"/>
    <property type="evidence" value="ECO:0007669"/>
    <property type="project" value="InterPro"/>
</dbReference>
<feature type="region of interest" description="Disordered" evidence="9">
    <location>
        <begin position="1556"/>
        <end position="1592"/>
    </location>
</feature>
<dbReference type="PANTHER" id="PTHR23069:SF7">
    <property type="entry name" value="P-LOOP CONTAINING NUCLEOSIDE TRIPHOSPHATE HYDROLASES SUPERFAMILY PROTEIN"/>
    <property type="match status" value="1"/>
</dbReference>
<dbReference type="InterPro" id="IPR003959">
    <property type="entry name" value="ATPase_AAA_core"/>
</dbReference>
<feature type="region of interest" description="Disordered" evidence="9">
    <location>
        <begin position="1479"/>
        <end position="1506"/>
    </location>
</feature>
<dbReference type="GO" id="GO:0042393">
    <property type="term" value="F:histone binding"/>
    <property type="evidence" value="ECO:0007669"/>
    <property type="project" value="TreeGrafter"/>
</dbReference>
<keyword evidence="4" id="KW-0863">Zinc-finger</keyword>
<dbReference type="InterPro" id="IPR003593">
    <property type="entry name" value="AAA+_ATPase"/>
</dbReference>
<gene>
    <name evidence="11" type="ORF">RchiOBHm_Chr5g0032311</name>
</gene>
<dbReference type="InterPro" id="IPR027417">
    <property type="entry name" value="P-loop_NTPase"/>
</dbReference>
<dbReference type="Pfam" id="PF00004">
    <property type="entry name" value="AAA"/>
    <property type="match status" value="1"/>
</dbReference>
<keyword evidence="5" id="KW-0862">Zinc</keyword>
<evidence type="ECO:0000313" key="11">
    <source>
        <dbReference type="EMBL" id="PRQ31150.1"/>
    </source>
</evidence>
<dbReference type="InterPro" id="IPR045199">
    <property type="entry name" value="ATAD2-like"/>
</dbReference>
<evidence type="ECO:0000256" key="1">
    <source>
        <dbReference type="ARBA" id="ARBA00006914"/>
    </source>
</evidence>
<name>A0A2P6QAE3_ROSCH</name>
<dbReference type="Gramene" id="PRQ31150">
    <property type="protein sequence ID" value="PRQ31150"/>
    <property type="gene ID" value="RchiOBHm_Chr5g0032311"/>
</dbReference>
<protein>
    <submittedName>
        <fullName evidence="11">Putative chromatin regulator PHD family</fullName>
    </submittedName>
</protein>
<evidence type="ECO:0000256" key="3">
    <source>
        <dbReference type="ARBA" id="ARBA00022741"/>
    </source>
</evidence>
<dbReference type="GO" id="GO:0005524">
    <property type="term" value="F:ATP binding"/>
    <property type="evidence" value="ECO:0007669"/>
    <property type="project" value="UniProtKB-KW"/>
</dbReference>
<evidence type="ECO:0000256" key="9">
    <source>
        <dbReference type="SAM" id="MobiDB-lite"/>
    </source>
</evidence>
<dbReference type="InterPro" id="IPR013083">
    <property type="entry name" value="Znf_RING/FYVE/PHD"/>
</dbReference>
<dbReference type="InterPro" id="IPR003960">
    <property type="entry name" value="ATPase_AAA_CS"/>
</dbReference>
<dbReference type="GO" id="GO:0006334">
    <property type="term" value="P:nucleosome assembly"/>
    <property type="evidence" value="ECO:0007669"/>
    <property type="project" value="TreeGrafter"/>
</dbReference>
<feature type="region of interest" description="Disordered" evidence="9">
    <location>
        <begin position="128"/>
        <end position="182"/>
    </location>
</feature>
<dbReference type="PROSITE" id="PS00674">
    <property type="entry name" value="AAA"/>
    <property type="match status" value="1"/>
</dbReference>
<feature type="compositionally biased region" description="Basic and acidic residues" evidence="9">
    <location>
        <begin position="1581"/>
        <end position="1591"/>
    </location>
</feature>
<feature type="coiled-coil region" evidence="8">
    <location>
        <begin position="258"/>
        <end position="292"/>
    </location>
</feature>
<evidence type="ECO:0000259" key="10">
    <source>
        <dbReference type="PROSITE" id="PS51805"/>
    </source>
</evidence>
<dbReference type="SMART" id="SM00382">
    <property type="entry name" value="AAA"/>
    <property type="match status" value="1"/>
</dbReference>
<keyword evidence="7" id="KW-0103">Bromodomain</keyword>
<dbReference type="PANTHER" id="PTHR23069">
    <property type="entry name" value="AAA DOMAIN-CONTAINING"/>
    <property type="match status" value="1"/>
</dbReference>
<evidence type="ECO:0000256" key="4">
    <source>
        <dbReference type="ARBA" id="ARBA00022771"/>
    </source>
</evidence>
<feature type="compositionally biased region" description="Basic and acidic residues" evidence="9">
    <location>
        <begin position="1116"/>
        <end position="1125"/>
    </location>
</feature>
<dbReference type="GO" id="GO:0003682">
    <property type="term" value="F:chromatin binding"/>
    <property type="evidence" value="ECO:0007669"/>
    <property type="project" value="TreeGrafter"/>
</dbReference>
<proteinExistence type="inferred from homology"/>
<organism evidence="11 12">
    <name type="scientific">Rosa chinensis</name>
    <name type="common">China rose</name>
    <dbReference type="NCBI Taxonomy" id="74649"/>
    <lineage>
        <taxon>Eukaryota</taxon>
        <taxon>Viridiplantae</taxon>
        <taxon>Streptophyta</taxon>
        <taxon>Embryophyta</taxon>
        <taxon>Tracheophyta</taxon>
        <taxon>Spermatophyta</taxon>
        <taxon>Magnoliopsida</taxon>
        <taxon>eudicotyledons</taxon>
        <taxon>Gunneridae</taxon>
        <taxon>Pentapetalae</taxon>
        <taxon>rosids</taxon>
        <taxon>fabids</taxon>
        <taxon>Rosales</taxon>
        <taxon>Rosaceae</taxon>
        <taxon>Rosoideae</taxon>
        <taxon>Rosoideae incertae sedis</taxon>
        <taxon>Rosa</taxon>
    </lineage>
</organism>
<dbReference type="EMBL" id="PDCK01000043">
    <property type="protein sequence ID" value="PRQ31150.1"/>
    <property type="molecule type" value="Genomic_DNA"/>
</dbReference>
<feature type="region of interest" description="Disordered" evidence="9">
    <location>
        <begin position="1"/>
        <end position="108"/>
    </location>
</feature>
<dbReference type="OrthoDB" id="5421at2759"/>
<evidence type="ECO:0000256" key="7">
    <source>
        <dbReference type="ARBA" id="ARBA00023117"/>
    </source>
</evidence>
<feature type="domain" description="PHD-type" evidence="10">
    <location>
        <begin position="393"/>
        <end position="511"/>
    </location>
</feature>
<dbReference type="GO" id="GO:0005634">
    <property type="term" value="C:nucleus"/>
    <property type="evidence" value="ECO:0007669"/>
    <property type="project" value="TreeGrafter"/>
</dbReference>
<dbReference type="Gene3D" id="1.10.8.60">
    <property type="match status" value="1"/>
</dbReference>
<keyword evidence="8" id="KW-0175">Coiled coil</keyword>
<dbReference type="FunFam" id="3.30.40.10:FF:000739">
    <property type="entry name" value="P-loop containing nucleoside triphosphate hydrolases superfamily protein"/>
    <property type="match status" value="1"/>
</dbReference>
<evidence type="ECO:0000256" key="8">
    <source>
        <dbReference type="SAM" id="Coils"/>
    </source>
</evidence>
<comment type="similarity">
    <text evidence="1">Belongs to the AAA ATPase family.</text>
</comment>
<reference evidence="11 12" key="1">
    <citation type="journal article" date="2018" name="Nat. Genet.">
        <title>The Rosa genome provides new insights in the design of modern roses.</title>
        <authorList>
            <person name="Bendahmane M."/>
        </authorList>
    </citation>
    <scope>NUCLEOTIDE SEQUENCE [LARGE SCALE GENOMIC DNA]</scope>
    <source>
        <strain evidence="12">cv. Old Blush</strain>
    </source>
</reference>
<dbReference type="STRING" id="74649.A0A2P6QAE3"/>
<evidence type="ECO:0000256" key="6">
    <source>
        <dbReference type="ARBA" id="ARBA00022840"/>
    </source>
</evidence>
<accession>A0A2P6QAE3</accession>
<dbReference type="Gene3D" id="3.40.50.300">
    <property type="entry name" value="P-loop containing nucleotide triphosphate hydrolases"/>
    <property type="match status" value="1"/>
</dbReference>
<dbReference type="Pfam" id="PF17862">
    <property type="entry name" value="AAA_lid_3"/>
    <property type="match status" value="1"/>
</dbReference>
<sequence>MRSSPSGGKQWGQRNRKKHKRLDAISETVYKRNHLQANDGAGPGPGSGESELRRSSRARRAPVVLDLSPGPPKKRRRLGKNGRLSGGKNVKEEEEEEEEEVEVEGGWKSRLRSRRGHSGFVKGKRKLFEDVSGGSSGGKVVGSELDDENEEGLEGGRPKVVKSKRPGRVRATHGSEHEENELLEVKEEVVGEEEEVMREDMDNLMQLDCEDDGGIERETVEGDSTKIIEAVEDLQLEEECTGNEKVEAAETAGGGETMEQVDEQLEQSVDVIEEEKDDVIEEEKDDKQMEQEQVPCVAEGEDQSEAIEAVGVPRDEAEVEGCHDGKDSHLTEHDGKLPIEVNTVKVDMSKDGKSQIKEGRRCGLCGGGTDGMPPKILAQDTVDVENEAYSGSSASEKFDYNIWDGFGDEPGWLGRLLGPINDRYGIAGTWVHQHCAVWSPEVYFAGVGCLKNIRAALCRGRALKCTRCGRPGATIGCRVDRCSRTYHLPCARAMNCVFDHRKFLIACTGHRKLFQPLGYQYLARKKKLKVKKMKFEIRKLSNDALRKDIEAEEKWLENCGDDEEFLKRESKRLHRDLVRIAPVYIGGSDSESGKLFQGWESVAGLQNVIRCMKEVVILPLLYPEFFDSLSLTPPRGVLLHGYPGTGKTLVVRALIGACARGDRRIAYFARKGADCLGKYVGDAERQLRLLFQVAERCQPSIIFFDEIDGLAPSRTRQQDQTHSSVVSTLLALMDGLKSRGSVVVIGATNRPDAVDPALRRPGRFDREIYFPLPSEEDRASILSVHTQKWPKPVSGSVLKSIARGTAGFAGADLQALCTQAAIISLKRNFPLQEVLSAAGKKDSESKRLPLPAFVVEDRDWLEALTCSPPPCSRREVGIAANEVICSPLPTHLIPCLLQPLSTMLVSLYLDERLWLPTPLRRAATMIESVVVSALNRKNMLSDRWWSHIDVLLQEADVAKDIERKLLHAGILHGDTALADSDVCNDDVDDGILNFEPSVKHHGGTRPSLLQNTLVASTYKPGFRILIAGNPRSGQRHLASCLLHCFVGNVEIQKVDLATVLLEGHGDMAQGITQILKKCASMGSCIVFMPRIDLWAVETPNQVTEDSDADLSNHQCPENEKHQHPENEKSYFARGLEESVSLSQQCKSEEMLCQDDVAQSASHAWNLFVEQVESLSVSASLMILATSEVPCPVLPVRIRQFFKSDILNGHRSVPVKHTVPRFSVQVDGNFNHDLVINLSSAELSRDLVQQIVLLVHQTSHIHTTSCKERGFHGINGQSKMVDHSADHGSADANNNLTLPPVDSLLKAFAPPNNITGNGKSSLLLAISSFGYQILRYPHFAELCWFTSKLKEGPSADISGPWKGWPFNSCIVRPNNSLEMVTVAKNIKSKENLGLVRGLIAVGLSAYRGLYTSLREVSSEVRKVLEILVAQINAKVQAGKDRYQYVRLLSQVAYLEDVVNSWAYTLQSLEQDAPLADAKLTAPRLPDDNHMDDQVQSEDSKPKVTSKCSSEHEVLEIVPEGFDAEKVVSIDLNEQVADLGCSEVRLASLDCSGQKIVPSDSTLDNCPKDSDEVLNDQNGTNPKPHESENDKHHTVVAGDSESLKCPNGFERTESVAIPEDSPTSDIFGSIKLSSSLTSYNNLNGLSLTEAGSRHNDGKADAHEVTADVNFPSTTSKTNLPECIDKPDANFSSKTNADVHNVDVNFPPKISPSTKSEFVCVYHCCSECLDTLHSLTQKILIEEWRSNGSQWTVEDVHDIVASLSVDLLSAVRRIHVSGGFNNSFGDKRRHRNTETYEWPESGTCDCNISENKILSPAECRCHPSRESFTQKANASANTHLRFDSKFVFRDGLLVHMHPDKDVSFHCKFETLCLCSLIELIVMTKSPFH</sequence>
<dbReference type="GO" id="GO:0008270">
    <property type="term" value="F:zinc ion binding"/>
    <property type="evidence" value="ECO:0007669"/>
    <property type="project" value="UniProtKB-KW"/>
</dbReference>
<feature type="compositionally biased region" description="Acidic residues" evidence="9">
    <location>
        <begin position="92"/>
        <end position="103"/>
    </location>
</feature>
<evidence type="ECO:0000256" key="2">
    <source>
        <dbReference type="ARBA" id="ARBA00022723"/>
    </source>
</evidence>
<feature type="compositionally biased region" description="Polar residues" evidence="9">
    <location>
        <begin position="1104"/>
        <end position="1115"/>
    </location>
</feature>
<dbReference type="Gene3D" id="3.30.40.10">
    <property type="entry name" value="Zinc/RING finger domain, C3HC4 (zinc finger)"/>
    <property type="match status" value="1"/>
</dbReference>
<comment type="caution">
    <text evidence="11">The sequence shown here is derived from an EMBL/GenBank/DDBJ whole genome shotgun (WGS) entry which is preliminary data.</text>
</comment>
<feature type="region of interest" description="Disordered" evidence="9">
    <location>
        <begin position="1104"/>
        <end position="1125"/>
    </location>
</feature>
<dbReference type="FunFam" id="1.10.8.60:FF:000084">
    <property type="entry name" value="p-loop containing nucleoside triphosphate hydrolase superfamily protein"/>
    <property type="match status" value="1"/>
</dbReference>
<dbReference type="Pfam" id="PF13771">
    <property type="entry name" value="zf-HC5HC2H"/>
    <property type="match status" value="1"/>
</dbReference>
<dbReference type="Proteomes" id="UP000238479">
    <property type="component" value="Chromosome 5"/>
</dbReference>
<evidence type="ECO:0000256" key="5">
    <source>
        <dbReference type="ARBA" id="ARBA00022833"/>
    </source>
</evidence>
<feature type="compositionally biased region" description="Basic and acidic residues" evidence="9">
    <location>
        <begin position="1483"/>
        <end position="1500"/>
    </location>
</feature>
<dbReference type="FunFam" id="3.40.50.300:FF:000061">
    <property type="entry name" value="ATPase family, AAA domain-containing 2"/>
    <property type="match status" value="1"/>
</dbReference>
<keyword evidence="3" id="KW-0547">Nucleotide-binding</keyword>
<keyword evidence="6" id="KW-0067">ATP-binding</keyword>
<feature type="compositionally biased region" description="Basic residues" evidence="9">
    <location>
        <begin position="159"/>
        <end position="171"/>
    </location>
</feature>
<dbReference type="GO" id="GO:0006337">
    <property type="term" value="P:nucleosome disassembly"/>
    <property type="evidence" value="ECO:0007669"/>
    <property type="project" value="TreeGrafter"/>
</dbReference>
<keyword evidence="2" id="KW-0479">Metal-binding</keyword>
<dbReference type="InterPro" id="IPR041569">
    <property type="entry name" value="AAA_lid_3"/>
</dbReference>
<dbReference type="GO" id="GO:0045815">
    <property type="term" value="P:transcription initiation-coupled chromatin remodeling"/>
    <property type="evidence" value="ECO:0007669"/>
    <property type="project" value="TreeGrafter"/>
</dbReference>
<dbReference type="InterPro" id="IPR034732">
    <property type="entry name" value="EPHD"/>
</dbReference>
<dbReference type="SUPFAM" id="SSF52540">
    <property type="entry name" value="P-loop containing nucleoside triphosphate hydrolases"/>
    <property type="match status" value="1"/>
</dbReference>
<dbReference type="PROSITE" id="PS51805">
    <property type="entry name" value="EPHD"/>
    <property type="match status" value="1"/>
</dbReference>